<accession>A0AAD3CEH6</accession>
<dbReference type="Proteomes" id="UP001054902">
    <property type="component" value="Unassembled WGS sequence"/>
</dbReference>
<dbReference type="GO" id="GO:0005737">
    <property type="term" value="C:cytoplasm"/>
    <property type="evidence" value="ECO:0007669"/>
    <property type="project" value="TreeGrafter"/>
</dbReference>
<dbReference type="InterPro" id="IPR013785">
    <property type="entry name" value="Aldolase_TIM"/>
</dbReference>
<dbReference type="PANTHER" id="PTHR20857:SF23">
    <property type="entry name" value="THIAMINE BIOSYNTHETIC BIFUNCTIONAL ENZYME"/>
    <property type="match status" value="1"/>
</dbReference>
<evidence type="ECO:0000259" key="4">
    <source>
        <dbReference type="Pfam" id="PF02581"/>
    </source>
</evidence>
<dbReference type="CDD" id="cd00564">
    <property type="entry name" value="TMP_TenI"/>
    <property type="match status" value="1"/>
</dbReference>
<keyword evidence="2" id="KW-0784">Thiamine biosynthesis</keyword>
<protein>
    <recommendedName>
        <fullName evidence="4">Thiamine phosphate synthase/TenI domain-containing protein</fullName>
    </recommendedName>
</protein>
<evidence type="ECO:0000313" key="5">
    <source>
        <dbReference type="EMBL" id="GFH44154.1"/>
    </source>
</evidence>
<dbReference type="GO" id="GO:0004789">
    <property type="term" value="F:thiamine-phosphate diphosphorylase activity"/>
    <property type="evidence" value="ECO:0007669"/>
    <property type="project" value="TreeGrafter"/>
</dbReference>
<dbReference type="EMBL" id="BLLK01000019">
    <property type="protein sequence ID" value="GFH44154.1"/>
    <property type="molecule type" value="Genomic_DNA"/>
</dbReference>
<keyword evidence="6" id="KW-1185">Reference proteome</keyword>
<feature type="domain" description="Thiamine phosphate synthase/TenI" evidence="4">
    <location>
        <begin position="69"/>
        <end position="300"/>
    </location>
</feature>
<comment type="caution">
    <text evidence="5">The sequence shown here is derived from an EMBL/GenBank/DDBJ whole genome shotgun (WGS) entry which is preliminary data.</text>
</comment>
<comment type="pathway">
    <text evidence="1">Cofactor biosynthesis; thiamine diphosphate biosynthesis.</text>
</comment>
<dbReference type="GO" id="GO:0009228">
    <property type="term" value="P:thiamine biosynthetic process"/>
    <property type="evidence" value="ECO:0007669"/>
    <property type="project" value="UniProtKB-KW"/>
</dbReference>
<dbReference type="InterPro" id="IPR022998">
    <property type="entry name" value="ThiamineP_synth_TenI"/>
</dbReference>
<reference evidence="5 6" key="1">
    <citation type="journal article" date="2021" name="Sci. Rep.">
        <title>The genome of the diatom Chaetoceros tenuissimus carries an ancient integrated fragment of an extant virus.</title>
        <authorList>
            <person name="Hongo Y."/>
            <person name="Kimura K."/>
            <person name="Takaki Y."/>
            <person name="Yoshida Y."/>
            <person name="Baba S."/>
            <person name="Kobayashi G."/>
            <person name="Nagasaki K."/>
            <person name="Hano T."/>
            <person name="Tomaru Y."/>
        </authorList>
    </citation>
    <scope>NUCLEOTIDE SEQUENCE [LARGE SCALE GENOMIC DNA]</scope>
    <source>
        <strain evidence="5 6">NIES-3715</strain>
    </source>
</reference>
<name>A0AAD3CEH6_9STRA</name>
<evidence type="ECO:0000256" key="1">
    <source>
        <dbReference type="ARBA" id="ARBA00004948"/>
    </source>
</evidence>
<dbReference type="Gene3D" id="3.20.20.70">
    <property type="entry name" value="Aldolase class I"/>
    <property type="match status" value="1"/>
</dbReference>
<dbReference type="PANTHER" id="PTHR20857">
    <property type="entry name" value="THIAMINE-PHOSPHATE PYROPHOSPHORYLASE"/>
    <property type="match status" value="1"/>
</dbReference>
<sequence>MYVNGFMLVAKSIHPGQTHAKMSEKKSTSLQSERSSIEQEMKQSPWSKEFQEKLSNRENGTVPEYAYLCIITETNACDSDETVQQTIDTLKAALGTHNEQGIDLISIRVSIPYASTDSKERLIKLATSLMNMKKELQSHPQYNDYKIVMNDIQYLDCAMKANVDGIHVKEKDVGEIPKVRFTLQNYRKNISPQEPIVVGTSAHSVSSAISTCEKYSLDYMFVGTCYMTQSHPEKSQDDLEGPSLPGLVKKEVACMVKSKEEEYSSSVSVPIIFAIGGIEKDNCQEPVLFGADGVAAIRSVMQSSDPNQSVQDLKSAMMARE</sequence>
<evidence type="ECO:0000256" key="3">
    <source>
        <dbReference type="SAM" id="MobiDB-lite"/>
    </source>
</evidence>
<evidence type="ECO:0000313" key="6">
    <source>
        <dbReference type="Proteomes" id="UP001054902"/>
    </source>
</evidence>
<feature type="region of interest" description="Disordered" evidence="3">
    <location>
        <begin position="17"/>
        <end position="55"/>
    </location>
</feature>
<evidence type="ECO:0000256" key="2">
    <source>
        <dbReference type="ARBA" id="ARBA00022977"/>
    </source>
</evidence>
<gene>
    <name evidence="5" type="ORF">CTEN210_00628</name>
</gene>
<dbReference type="Pfam" id="PF02581">
    <property type="entry name" value="TMP-TENI"/>
    <property type="match status" value="1"/>
</dbReference>
<dbReference type="InterPro" id="IPR036206">
    <property type="entry name" value="ThiamineP_synth_sf"/>
</dbReference>
<organism evidence="5 6">
    <name type="scientific">Chaetoceros tenuissimus</name>
    <dbReference type="NCBI Taxonomy" id="426638"/>
    <lineage>
        <taxon>Eukaryota</taxon>
        <taxon>Sar</taxon>
        <taxon>Stramenopiles</taxon>
        <taxon>Ochrophyta</taxon>
        <taxon>Bacillariophyta</taxon>
        <taxon>Coscinodiscophyceae</taxon>
        <taxon>Chaetocerotophycidae</taxon>
        <taxon>Chaetocerotales</taxon>
        <taxon>Chaetocerotaceae</taxon>
        <taxon>Chaetoceros</taxon>
    </lineage>
</organism>
<proteinExistence type="predicted"/>
<dbReference type="AlphaFoldDB" id="A0AAD3CEH6"/>
<dbReference type="SUPFAM" id="SSF51391">
    <property type="entry name" value="Thiamin phosphate synthase"/>
    <property type="match status" value="1"/>
</dbReference>